<evidence type="ECO:0000256" key="2">
    <source>
        <dbReference type="ARBA" id="ARBA00023108"/>
    </source>
</evidence>
<evidence type="ECO:0000313" key="5">
    <source>
        <dbReference type="Proteomes" id="UP001458880"/>
    </source>
</evidence>
<proteinExistence type="inferred from homology"/>
<dbReference type="EMBL" id="JASPKY010000300">
    <property type="protein sequence ID" value="KAK9709881.1"/>
    <property type="molecule type" value="Genomic_DNA"/>
</dbReference>
<evidence type="ECO:0000256" key="3">
    <source>
        <dbReference type="ARBA" id="ARBA00060902"/>
    </source>
</evidence>
<dbReference type="Pfam" id="PF06585">
    <property type="entry name" value="JHBP"/>
    <property type="match status" value="1"/>
</dbReference>
<gene>
    <name evidence="4" type="ORF">QE152_g26373</name>
</gene>
<dbReference type="Proteomes" id="UP001458880">
    <property type="component" value="Unassembled WGS sequence"/>
</dbReference>
<dbReference type="PANTHER" id="PTHR11008:SF14">
    <property type="entry name" value="CIRCADIAN CLOCK-CONTROLLED PROTEIN-LIKE PROTEIN"/>
    <property type="match status" value="1"/>
</dbReference>
<name>A0AAW1JYZ7_POPJA</name>
<keyword evidence="2" id="KW-0090">Biological rhythms</keyword>
<dbReference type="AlphaFoldDB" id="A0AAW1JYZ7"/>
<evidence type="ECO:0000256" key="1">
    <source>
        <dbReference type="ARBA" id="ARBA00022729"/>
    </source>
</evidence>
<dbReference type="FunFam" id="3.15.10.30:FF:000001">
    <property type="entry name" value="Takeout-like protein 1"/>
    <property type="match status" value="1"/>
</dbReference>
<accession>A0AAW1JYZ7</accession>
<dbReference type="SMART" id="SM00700">
    <property type="entry name" value="JHBP"/>
    <property type="match status" value="1"/>
</dbReference>
<dbReference type="PANTHER" id="PTHR11008">
    <property type="entry name" value="PROTEIN TAKEOUT-LIKE PROTEIN"/>
    <property type="match status" value="1"/>
</dbReference>
<evidence type="ECO:0000313" key="4">
    <source>
        <dbReference type="EMBL" id="KAK9709881.1"/>
    </source>
</evidence>
<organism evidence="4 5">
    <name type="scientific">Popillia japonica</name>
    <name type="common">Japanese beetle</name>
    <dbReference type="NCBI Taxonomy" id="7064"/>
    <lineage>
        <taxon>Eukaryota</taxon>
        <taxon>Metazoa</taxon>
        <taxon>Ecdysozoa</taxon>
        <taxon>Arthropoda</taxon>
        <taxon>Hexapoda</taxon>
        <taxon>Insecta</taxon>
        <taxon>Pterygota</taxon>
        <taxon>Neoptera</taxon>
        <taxon>Endopterygota</taxon>
        <taxon>Coleoptera</taxon>
        <taxon>Polyphaga</taxon>
        <taxon>Scarabaeiformia</taxon>
        <taxon>Scarabaeidae</taxon>
        <taxon>Rutelinae</taxon>
        <taxon>Popillia</taxon>
    </lineage>
</organism>
<comment type="similarity">
    <text evidence="3">Belongs to the TO family.</text>
</comment>
<comment type="caution">
    <text evidence="4">The sequence shown here is derived from an EMBL/GenBank/DDBJ whole genome shotgun (WGS) entry which is preliminary data.</text>
</comment>
<dbReference type="Gene3D" id="3.15.10.30">
    <property type="entry name" value="Haemolymph juvenile hormone binding protein"/>
    <property type="match status" value="1"/>
</dbReference>
<dbReference type="InterPro" id="IPR038606">
    <property type="entry name" value="To_sf"/>
</dbReference>
<sequence>MAANRRNTKVTVFVEGDGLGIVIDIPKITSYVNVCSRSDLNISKCWQKTVQDLQPYLIKGIPEFNIPPIEPLIIESLRLNQGNSPSVNFAANLTNLNFYGGGNYYVPYANANLLEKKVVNLGLTFPRLNATGHYTAKGRVLLFQFEGEGIFKGEFSDVKMNGTWHFKIIEKKGTEYFIIEKETIDVEVAGKISIQLEDLFRGNPQLTKNINNAINENIDALYNDFKPLLTTTLSTVSRSYFNRVFELFPYDVLLPR</sequence>
<dbReference type="InterPro" id="IPR010562">
    <property type="entry name" value="Haemolymph_juvenile_hormone-bd"/>
</dbReference>
<keyword evidence="5" id="KW-1185">Reference proteome</keyword>
<dbReference type="GO" id="GO:0005615">
    <property type="term" value="C:extracellular space"/>
    <property type="evidence" value="ECO:0007669"/>
    <property type="project" value="TreeGrafter"/>
</dbReference>
<dbReference type="GO" id="GO:0007623">
    <property type="term" value="P:circadian rhythm"/>
    <property type="evidence" value="ECO:0007669"/>
    <property type="project" value="UniProtKB-ARBA"/>
</dbReference>
<protein>
    <submittedName>
        <fullName evidence="4">Hemolymph juvenile hormone binding protein (JHBP)</fullName>
    </submittedName>
</protein>
<reference evidence="4 5" key="1">
    <citation type="journal article" date="2024" name="BMC Genomics">
        <title>De novo assembly and annotation of Popillia japonica's genome with initial clues to its potential as an invasive pest.</title>
        <authorList>
            <person name="Cucini C."/>
            <person name="Boschi S."/>
            <person name="Funari R."/>
            <person name="Cardaioli E."/>
            <person name="Iannotti N."/>
            <person name="Marturano G."/>
            <person name="Paoli F."/>
            <person name="Bruttini M."/>
            <person name="Carapelli A."/>
            <person name="Frati F."/>
            <person name="Nardi F."/>
        </authorList>
    </citation>
    <scope>NUCLEOTIDE SEQUENCE [LARGE SCALE GENOMIC DNA]</scope>
    <source>
        <strain evidence="4">DMR45628</strain>
    </source>
</reference>
<keyword evidence="1" id="KW-0732">Signal</keyword>